<proteinExistence type="predicted"/>
<dbReference type="AlphaFoldDB" id="A0A6M5YV41"/>
<evidence type="ECO:0000256" key="2">
    <source>
        <dbReference type="ARBA" id="ARBA00022679"/>
    </source>
</evidence>
<dbReference type="InterPro" id="IPR042122">
    <property type="entry name" value="Ser_AcTrfase_N_sf"/>
</dbReference>
<dbReference type="KEGG" id="ftj:FTUN_4910"/>
<dbReference type="RefSeq" id="WP_171472726.1">
    <property type="nucleotide sequence ID" value="NZ_CP053452.2"/>
</dbReference>
<name>A0A6M5YV41_9BACT</name>
<reference evidence="5" key="1">
    <citation type="submission" date="2020-05" db="EMBL/GenBank/DDBJ databases">
        <title>Frigoriglobus tundricola gen. nov., sp. nov., a psychrotolerant cellulolytic planctomycete of the family Gemmataceae with two divergent copies of 16S rRNA gene.</title>
        <authorList>
            <person name="Kulichevskaya I.S."/>
            <person name="Ivanova A.A."/>
            <person name="Naumoff D.G."/>
            <person name="Beletsky A.V."/>
            <person name="Rijpstra W.I.C."/>
            <person name="Sinninghe Damste J.S."/>
            <person name="Mardanov A.V."/>
            <person name="Ravin N.V."/>
            <person name="Dedysh S.N."/>
        </authorList>
    </citation>
    <scope>NUCLEOTIDE SEQUENCE [LARGE SCALE GENOMIC DNA]</scope>
    <source>
        <strain evidence="5">PL17</strain>
    </source>
</reference>
<dbReference type="Gene3D" id="2.160.10.10">
    <property type="entry name" value="Hexapeptide repeat proteins"/>
    <property type="match status" value="1"/>
</dbReference>
<keyword evidence="3 4" id="KW-0012">Acyltransferase</keyword>
<dbReference type="EC" id="2.3.1.30" evidence="4"/>
<dbReference type="InterPro" id="IPR053376">
    <property type="entry name" value="Serine_acetyltransferase"/>
</dbReference>
<dbReference type="SUPFAM" id="SSF51161">
    <property type="entry name" value="Trimeric LpxA-like enzymes"/>
    <property type="match status" value="1"/>
</dbReference>
<dbReference type="EMBL" id="CP053452">
    <property type="protein sequence ID" value="QJW97340.1"/>
    <property type="molecule type" value="Genomic_DNA"/>
</dbReference>
<sequence>MATDVRLKDELSSITDQLVETYTECSRLNHLAHEPLPSRDAVADIVGDLFEVLYPGYGKRQNLHIGNIGYYVGSLVDALHDKLATQIARALRHELCDESPHADCVKMAEPKAVELLRRLADVRKTLEIDVEAAFRGDPAARSHHEIIFCYPGLEAITVYRVAHELHRLAVPFIPRMMTELAHAKTGIDIHPGATIGPGFFIDHGTGVVIGETCEIGRGVKLYQGVTLGALSFTKDDEGSLLHGSYKRHPTLRDGVVVYANATILGGQTVIGERTVVGSNVWLTESVPPDTTVVLEKPKLRLKGAKSTNDPLMYVI</sequence>
<gene>
    <name evidence="4" type="ORF">FTUN_4910</name>
</gene>
<evidence type="ECO:0000256" key="1">
    <source>
        <dbReference type="ARBA" id="ARBA00022605"/>
    </source>
</evidence>
<dbReference type="GO" id="GO:0008652">
    <property type="term" value="P:amino acid biosynthetic process"/>
    <property type="evidence" value="ECO:0007669"/>
    <property type="project" value="UniProtKB-KW"/>
</dbReference>
<evidence type="ECO:0000313" key="5">
    <source>
        <dbReference type="Proteomes" id="UP000503447"/>
    </source>
</evidence>
<dbReference type="GO" id="GO:0009001">
    <property type="term" value="F:serine O-acetyltransferase activity"/>
    <property type="evidence" value="ECO:0007669"/>
    <property type="project" value="UniProtKB-EC"/>
</dbReference>
<keyword evidence="2 4" id="KW-0808">Transferase</keyword>
<dbReference type="NCBIfam" id="NF041874">
    <property type="entry name" value="EPS_EpsC"/>
    <property type="match status" value="1"/>
</dbReference>
<evidence type="ECO:0000256" key="3">
    <source>
        <dbReference type="ARBA" id="ARBA00023315"/>
    </source>
</evidence>
<dbReference type="PANTHER" id="PTHR42811">
    <property type="entry name" value="SERINE ACETYLTRANSFERASE"/>
    <property type="match status" value="1"/>
</dbReference>
<protein>
    <submittedName>
        <fullName evidence="4">Serine acetyltransferase</fullName>
        <ecNumber evidence="4">2.3.1.30</ecNumber>
    </submittedName>
</protein>
<organism evidence="4 5">
    <name type="scientific">Frigoriglobus tundricola</name>
    <dbReference type="NCBI Taxonomy" id="2774151"/>
    <lineage>
        <taxon>Bacteria</taxon>
        <taxon>Pseudomonadati</taxon>
        <taxon>Planctomycetota</taxon>
        <taxon>Planctomycetia</taxon>
        <taxon>Gemmatales</taxon>
        <taxon>Gemmataceae</taxon>
        <taxon>Frigoriglobus</taxon>
    </lineage>
</organism>
<accession>A0A6M5YV41</accession>
<keyword evidence="1" id="KW-0028">Amino-acid biosynthesis</keyword>
<dbReference type="Gene3D" id="1.10.3130.10">
    <property type="entry name" value="serine acetyltransferase, domain 1"/>
    <property type="match status" value="1"/>
</dbReference>
<dbReference type="CDD" id="cd03354">
    <property type="entry name" value="LbH_SAT"/>
    <property type="match status" value="1"/>
</dbReference>
<dbReference type="Proteomes" id="UP000503447">
    <property type="component" value="Chromosome"/>
</dbReference>
<dbReference type="InterPro" id="IPR045304">
    <property type="entry name" value="LbH_SAT"/>
</dbReference>
<evidence type="ECO:0000313" key="4">
    <source>
        <dbReference type="EMBL" id="QJW97340.1"/>
    </source>
</evidence>
<dbReference type="InterPro" id="IPR011004">
    <property type="entry name" value="Trimer_LpxA-like_sf"/>
</dbReference>
<keyword evidence="5" id="KW-1185">Reference proteome</keyword>